<dbReference type="Gene3D" id="3.30.40.10">
    <property type="entry name" value="Zinc/RING finger domain, C3HC4 (zinc finger)"/>
    <property type="match status" value="1"/>
</dbReference>
<evidence type="ECO:0000256" key="2">
    <source>
        <dbReference type="ARBA" id="ARBA00022490"/>
    </source>
</evidence>
<gene>
    <name evidence="12" type="ORF">GGI19_003869</name>
</gene>
<proteinExistence type="inferred from homology"/>
<sequence>MDSLVRDCEKLSKHQTAAMNKTLGSVEATIRALELALTEPTSLASAHQQSKQTQDAVSEQLKELCTNVAKYGKHVERTFKLDLGVVAESRAFENKRTELGQAIMLHFLRSGDFDLARSFLIEDKSIVAEDSAWERFEAMNALAEQIRTHVLEPALEWALSKRTELEALGLGLEFTLHRLRFLQLVESGASVEALGYAREWFPHSNTSSERLDEITHLMGVFMYARRLGSSPYAGLFGERRWGEGAHEFAAAFCAVQGVAGASPLAVSVAAGARALAVVSKVSSLLRERRVEWSQQDELAVEVPLPDDMRFHSVFACPVSKEQASRDNPPMALPCGHVICKASLDKLARGVRPGATASGRFKCPYCPSMAAVGDAERVHF</sequence>
<dbReference type="OrthoDB" id="1933281at2759"/>
<evidence type="ECO:0000256" key="3">
    <source>
        <dbReference type="ARBA" id="ARBA00022723"/>
    </source>
</evidence>
<dbReference type="SMART" id="SM00668">
    <property type="entry name" value="CTLH"/>
    <property type="match status" value="1"/>
</dbReference>
<dbReference type="InterPro" id="IPR044063">
    <property type="entry name" value="ZF_RING_GID"/>
</dbReference>
<dbReference type="InterPro" id="IPR027370">
    <property type="entry name" value="Znf-RING_euk"/>
</dbReference>
<dbReference type="CDD" id="cd16652">
    <property type="entry name" value="dRING_Rmd5p-like"/>
    <property type="match status" value="1"/>
</dbReference>
<dbReference type="GO" id="GO:0005737">
    <property type="term" value="C:cytoplasm"/>
    <property type="evidence" value="ECO:0007669"/>
    <property type="project" value="UniProtKB-SubCell"/>
</dbReference>
<keyword evidence="4 9" id="KW-0863">Zinc-finger</keyword>
<dbReference type="PANTHER" id="PTHR12170">
    <property type="entry name" value="MACROPHAGE ERYTHROBLAST ATTACHER-RELATED"/>
    <property type="match status" value="1"/>
</dbReference>
<protein>
    <recommendedName>
        <fullName evidence="8">GID complex catalytic subunit 2</fullName>
    </recommendedName>
    <alternativeName>
        <fullName evidence="7">Glucose-induced degradation protein 2</fullName>
    </alternativeName>
</protein>
<evidence type="ECO:0000256" key="7">
    <source>
        <dbReference type="ARBA" id="ARBA00075398"/>
    </source>
</evidence>
<dbReference type="Proteomes" id="UP001140011">
    <property type="component" value="Unassembled WGS sequence"/>
</dbReference>
<evidence type="ECO:0000259" key="11">
    <source>
        <dbReference type="PROSITE" id="PS51867"/>
    </source>
</evidence>
<dbReference type="AlphaFoldDB" id="A0A9W8GTB5"/>
<name>A0A9W8GTB5_9FUNG</name>
<comment type="similarity">
    <text evidence="6">Belongs to the RMD5/GID2 family.</text>
</comment>
<keyword evidence="5" id="KW-0862">Zinc</keyword>
<comment type="subcellular location">
    <subcellularLocation>
        <location evidence="1">Cytoplasm</location>
    </subcellularLocation>
</comment>
<dbReference type="InterPro" id="IPR037683">
    <property type="entry name" value="Rmd5_dRing"/>
</dbReference>
<reference evidence="12" key="1">
    <citation type="submission" date="2022-07" db="EMBL/GenBank/DDBJ databases">
        <title>Phylogenomic reconstructions and comparative analyses of Kickxellomycotina fungi.</title>
        <authorList>
            <person name="Reynolds N.K."/>
            <person name="Stajich J.E."/>
            <person name="Barry K."/>
            <person name="Grigoriev I.V."/>
            <person name="Crous P."/>
            <person name="Smith M.E."/>
        </authorList>
    </citation>
    <scope>NUCLEOTIDE SEQUENCE</scope>
    <source>
        <strain evidence="12">BCRC 34297</strain>
    </source>
</reference>
<evidence type="ECO:0000256" key="8">
    <source>
        <dbReference type="ARBA" id="ARBA00080744"/>
    </source>
</evidence>
<dbReference type="InterPro" id="IPR013083">
    <property type="entry name" value="Znf_RING/FYVE/PHD"/>
</dbReference>
<dbReference type="PANTHER" id="PTHR12170:SF3">
    <property type="entry name" value="GH10162P"/>
    <property type="match status" value="1"/>
</dbReference>
<dbReference type="GO" id="GO:0034657">
    <property type="term" value="C:GID complex"/>
    <property type="evidence" value="ECO:0007669"/>
    <property type="project" value="TreeGrafter"/>
</dbReference>
<dbReference type="InterPro" id="IPR013144">
    <property type="entry name" value="CRA_dom"/>
</dbReference>
<feature type="zinc finger region" description="RING-Gid-type" evidence="9">
    <location>
        <begin position="316"/>
        <end position="365"/>
    </location>
</feature>
<keyword evidence="2" id="KW-0963">Cytoplasm</keyword>
<evidence type="ECO:0000256" key="4">
    <source>
        <dbReference type="ARBA" id="ARBA00022771"/>
    </source>
</evidence>
<accession>A0A9W8GTB5</accession>
<dbReference type="EMBL" id="JANBUH010000289">
    <property type="protein sequence ID" value="KAJ2752381.1"/>
    <property type="molecule type" value="Genomic_DNA"/>
</dbReference>
<dbReference type="SUPFAM" id="SSF57850">
    <property type="entry name" value="RING/U-box"/>
    <property type="match status" value="1"/>
</dbReference>
<dbReference type="PROSITE" id="PS51867">
    <property type="entry name" value="ZF_RING_GID"/>
    <property type="match status" value="1"/>
</dbReference>
<feature type="domain" description="CTLH" evidence="10">
    <location>
        <begin position="135"/>
        <end position="192"/>
    </location>
</feature>
<evidence type="ECO:0000313" key="13">
    <source>
        <dbReference type="Proteomes" id="UP001140011"/>
    </source>
</evidence>
<evidence type="ECO:0000256" key="9">
    <source>
        <dbReference type="PROSITE-ProRule" id="PRU01215"/>
    </source>
</evidence>
<dbReference type="InterPro" id="IPR045098">
    <property type="entry name" value="Fyv10_fam"/>
</dbReference>
<dbReference type="SMART" id="SM00757">
    <property type="entry name" value="CRA"/>
    <property type="match status" value="1"/>
</dbReference>
<keyword evidence="13" id="KW-1185">Reference proteome</keyword>
<dbReference type="InterPro" id="IPR006595">
    <property type="entry name" value="CTLH_C"/>
</dbReference>
<organism evidence="12 13">
    <name type="scientific">Coemansia pectinata</name>
    <dbReference type="NCBI Taxonomy" id="1052879"/>
    <lineage>
        <taxon>Eukaryota</taxon>
        <taxon>Fungi</taxon>
        <taxon>Fungi incertae sedis</taxon>
        <taxon>Zoopagomycota</taxon>
        <taxon>Kickxellomycotina</taxon>
        <taxon>Kickxellomycetes</taxon>
        <taxon>Kickxellales</taxon>
        <taxon>Kickxellaceae</taxon>
        <taxon>Coemansia</taxon>
    </lineage>
</organism>
<dbReference type="GO" id="GO:0008270">
    <property type="term" value="F:zinc ion binding"/>
    <property type="evidence" value="ECO:0007669"/>
    <property type="project" value="UniProtKB-KW"/>
</dbReference>
<comment type="caution">
    <text evidence="12">The sequence shown here is derived from an EMBL/GenBank/DDBJ whole genome shotgun (WGS) entry which is preliminary data.</text>
</comment>
<dbReference type="GO" id="GO:0061630">
    <property type="term" value="F:ubiquitin protein ligase activity"/>
    <property type="evidence" value="ECO:0007669"/>
    <property type="project" value="InterPro"/>
</dbReference>
<dbReference type="InterPro" id="IPR024964">
    <property type="entry name" value="CTLH/CRA"/>
</dbReference>
<dbReference type="Pfam" id="PF10607">
    <property type="entry name" value="CTLH"/>
    <property type="match status" value="1"/>
</dbReference>
<evidence type="ECO:0000256" key="5">
    <source>
        <dbReference type="ARBA" id="ARBA00022833"/>
    </source>
</evidence>
<evidence type="ECO:0000259" key="10">
    <source>
        <dbReference type="PROSITE" id="PS50897"/>
    </source>
</evidence>
<dbReference type="PROSITE" id="PS50897">
    <property type="entry name" value="CTLH"/>
    <property type="match status" value="1"/>
</dbReference>
<dbReference type="InterPro" id="IPR001841">
    <property type="entry name" value="Znf_RING"/>
</dbReference>
<dbReference type="FunFam" id="3.30.40.10:FF:000143">
    <property type="entry name" value="Regulator of gluconeogenesis Rmd5"/>
    <property type="match status" value="1"/>
</dbReference>
<evidence type="ECO:0000256" key="1">
    <source>
        <dbReference type="ARBA" id="ARBA00004496"/>
    </source>
</evidence>
<evidence type="ECO:0000313" key="12">
    <source>
        <dbReference type="EMBL" id="KAJ2752381.1"/>
    </source>
</evidence>
<dbReference type="GO" id="GO:0043161">
    <property type="term" value="P:proteasome-mediated ubiquitin-dependent protein catabolic process"/>
    <property type="evidence" value="ECO:0007669"/>
    <property type="project" value="InterPro"/>
</dbReference>
<dbReference type="GO" id="GO:0005634">
    <property type="term" value="C:nucleus"/>
    <property type="evidence" value="ECO:0007669"/>
    <property type="project" value="TreeGrafter"/>
</dbReference>
<keyword evidence="3" id="KW-0479">Metal-binding</keyword>
<dbReference type="Pfam" id="PF13445">
    <property type="entry name" value="zf-RING_UBOX"/>
    <property type="match status" value="1"/>
</dbReference>
<evidence type="ECO:0000256" key="6">
    <source>
        <dbReference type="ARBA" id="ARBA00061136"/>
    </source>
</evidence>
<feature type="domain" description="RING-Gid-type" evidence="11">
    <location>
        <begin position="316"/>
        <end position="365"/>
    </location>
</feature>
<dbReference type="SMART" id="SM00184">
    <property type="entry name" value="RING"/>
    <property type="match status" value="1"/>
</dbReference>